<keyword evidence="3 6" id="KW-0012">Acyltransferase</keyword>
<evidence type="ECO:0000256" key="3">
    <source>
        <dbReference type="ARBA" id="ARBA00023315"/>
    </source>
</evidence>
<dbReference type="EMBL" id="FSRG01000003">
    <property type="protein sequence ID" value="SIN80629.1"/>
    <property type="molecule type" value="Genomic_DNA"/>
</dbReference>
<feature type="transmembrane region" description="Helical" evidence="4">
    <location>
        <begin position="12"/>
        <end position="32"/>
    </location>
</feature>
<dbReference type="STRING" id="1121457.SAMN02745161_0881"/>
<evidence type="ECO:0000256" key="4">
    <source>
        <dbReference type="SAM" id="Phobius"/>
    </source>
</evidence>
<evidence type="ECO:0000313" key="6">
    <source>
        <dbReference type="EMBL" id="SIN80629.1"/>
    </source>
</evidence>
<dbReference type="PANTHER" id="PTHR10434:SF11">
    <property type="entry name" value="1-ACYL-SN-GLYCEROL-3-PHOSPHATE ACYLTRANSFERASE"/>
    <property type="match status" value="1"/>
</dbReference>
<evidence type="ECO:0000313" key="7">
    <source>
        <dbReference type="Proteomes" id="UP000184694"/>
    </source>
</evidence>
<proteinExistence type="predicted"/>
<dbReference type="SUPFAM" id="SSF69593">
    <property type="entry name" value="Glycerol-3-phosphate (1)-acyltransferase"/>
    <property type="match status" value="1"/>
</dbReference>
<dbReference type="GO" id="GO:0003841">
    <property type="term" value="F:1-acylglycerol-3-phosphate O-acyltransferase activity"/>
    <property type="evidence" value="ECO:0007669"/>
    <property type="project" value="TreeGrafter"/>
</dbReference>
<dbReference type="InterPro" id="IPR002123">
    <property type="entry name" value="Plipid/glycerol_acylTrfase"/>
</dbReference>
<dbReference type="PANTHER" id="PTHR10434">
    <property type="entry name" value="1-ACYL-SN-GLYCEROL-3-PHOSPHATE ACYLTRANSFERASE"/>
    <property type="match status" value="1"/>
</dbReference>
<evidence type="ECO:0000256" key="1">
    <source>
        <dbReference type="ARBA" id="ARBA00005189"/>
    </source>
</evidence>
<dbReference type="Proteomes" id="UP000184694">
    <property type="component" value="Unassembled WGS sequence"/>
</dbReference>
<evidence type="ECO:0000256" key="2">
    <source>
        <dbReference type="ARBA" id="ARBA00022679"/>
    </source>
</evidence>
<dbReference type="Pfam" id="PF01553">
    <property type="entry name" value="Acyltransferase"/>
    <property type="match status" value="1"/>
</dbReference>
<dbReference type="SMART" id="SM00563">
    <property type="entry name" value="PlsC"/>
    <property type="match status" value="1"/>
</dbReference>
<keyword evidence="4" id="KW-0812">Transmembrane</keyword>
<protein>
    <submittedName>
        <fullName evidence="6">1-acyl-sn-glycerol-3-phosphate acyltransferase</fullName>
    </submittedName>
</protein>
<organism evidence="6 7">
    <name type="scientific">Halodesulfovibrio marinisediminis DSM 17456</name>
    <dbReference type="NCBI Taxonomy" id="1121457"/>
    <lineage>
        <taxon>Bacteria</taxon>
        <taxon>Pseudomonadati</taxon>
        <taxon>Thermodesulfobacteriota</taxon>
        <taxon>Desulfovibrionia</taxon>
        <taxon>Desulfovibrionales</taxon>
        <taxon>Desulfovibrionaceae</taxon>
        <taxon>Halodesulfovibrio</taxon>
    </lineage>
</organism>
<gene>
    <name evidence="6" type="ORF">SAMN02745161_0881</name>
</gene>
<keyword evidence="4" id="KW-1133">Transmembrane helix</keyword>
<dbReference type="AlphaFoldDB" id="A0A1N6EC77"/>
<reference evidence="7" key="1">
    <citation type="submission" date="2016-11" db="EMBL/GenBank/DDBJ databases">
        <authorList>
            <person name="Varghese N."/>
            <person name="Submissions S."/>
        </authorList>
    </citation>
    <scope>NUCLEOTIDE SEQUENCE [LARGE SCALE GENOMIC DNA]</scope>
    <source>
        <strain evidence="7">DSM 17456</strain>
    </source>
</reference>
<evidence type="ECO:0000259" key="5">
    <source>
        <dbReference type="SMART" id="SM00563"/>
    </source>
</evidence>
<name>A0A1N6EC77_9BACT</name>
<keyword evidence="4" id="KW-0472">Membrane</keyword>
<accession>A0A1N6EC77</accession>
<sequence length="244" mass="28546">MSLLLMNLIQYPLLIGWTVFCVLLAFPLFHLWRLVTGWELDRVARMFIWFYGRVWMEFLRPFGRVRKEGLQKERVPTPCVFVANHLSFFDVYCMGTLPVTNFSIVVRAWPFKMWFYAPFMRAAKYLNSEQLDQDEFMAQCRDVIDRGGSILFFPEGHRSRDGELGRFYSGAFKVALDNDVPIVPLAISGTDKLLPRGQWAMRPAEIVVEGLEPVYPRQFMHEDVPHLAMRKYVKQAIAAARKRR</sequence>
<keyword evidence="2 6" id="KW-0808">Transferase</keyword>
<feature type="domain" description="Phospholipid/glycerol acyltransferase" evidence="5">
    <location>
        <begin position="79"/>
        <end position="190"/>
    </location>
</feature>
<comment type="pathway">
    <text evidence="1">Lipid metabolism.</text>
</comment>
<keyword evidence="7" id="KW-1185">Reference proteome</keyword>
<dbReference type="GO" id="GO:0006654">
    <property type="term" value="P:phosphatidic acid biosynthetic process"/>
    <property type="evidence" value="ECO:0007669"/>
    <property type="project" value="TreeGrafter"/>
</dbReference>
<dbReference type="CDD" id="cd07989">
    <property type="entry name" value="LPLAT_AGPAT-like"/>
    <property type="match status" value="1"/>
</dbReference>